<dbReference type="AlphaFoldDB" id="A0A7M7LTK8"/>
<proteinExistence type="predicted"/>
<accession>A0A7M7LTK8</accession>
<dbReference type="InterPro" id="IPR011524">
    <property type="entry name" value="SARAH_dom"/>
</dbReference>
<dbReference type="InterPro" id="IPR029071">
    <property type="entry name" value="Ubiquitin-like_domsf"/>
</dbReference>
<dbReference type="PROSITE" id="PS50200">
    <property type="entry name" value="RA"/>
    <property type="match status" value="1"/>
</dbReference>
<evidence type="ECO:0000313" key="5">
    <source>
        <dbReference type="Proteomes" id="UP000007110"/>
    </source>
</evidence>
<evidence type="ECO:0000259" key="2">
    <source>
        <dbReference type="PROSITE" id="PS50200"/>
    </source>
</evidence>
<keyword evidence="5" id="KW-1185">Reference proteome</keyword>
<dbReference type="GeneID" id="100888845"/>
<sequence length="391" mass="44946">MILKRIGYAFGLGTFISMSSWLVKAKEGFWSSFVDWIGTVNSWHWDGISGSKNQLELPFQYLDPEKGTLGLGSTCVMTEATKDAWLYWNPVWRGNSNNTSPTTFPDCKYTCHYKCLNDVGLDCMESPELRKDTPDHSPQHTLVSVEDIENELESFVFLTREELEPKIDKFNTLRTQKSESLTLNEEGTLFSGRVTVNINLARPVSVRTGCPLPDICVSTLKQYEHSIDTNKRRTTFFMPKATSQELNITCYTTAQDVIRNVLAGLQLIDNPRKFALFERTEHNGEVFMRKMVDEDRPLYMCLSWTSATGSKRFELRENETGVIEWEAFTVPELQNFLRILDKEEEEYIQAVRRKYIKYQTLLQDTVDSTTSTTTTQQQKQSAPIHQKQISA</sequence>
<dbReference type="SMART" id="SM00314">
    <property type="entry name" value="RA"/>
    <property type="match status" value="1"/>
</dbReference>
<evidence type="ECO:0000256" key="1">
    <source>
        <dbReference type="SAM" id="MobiDB-lite"/>
    </source>
</evidence>
<dbReference type="CDD" id="cd21892">
    <property type="entry name" value="SARAH_RASSF5"/>
    <property type="match status" value="1"/>
</dbReference>
<evidence type="ECO:0000313" key="4">
    <source>
        <dbReference type="EnsemblMetazoa" id="XP_011676850"/>
    </source>
</evidence>
<reference evidence="4" key="2">
    <citation type="submission" date="2021-01" db="UniProtKB">
        <authorList>
            <consortium name="EnsemblMetazoa"/>
        </authorList>
    </citation>
    <scope>IDENTIFICATION</scope>
</reference>
<dbReference type="InterPro" id="IPR033614">
    <property type="entry name" value="RASSF1-6"/>
</dbReference>
<dbReference type="RefSeq" id="XP_011676850.1">
    <property type="nucleotide sequence ID" value="XM_011678548.2"/>
</dbReference>
<dbReference type="Pfam" id="PF16517">
    <property type="entry name" value="Nore1-SARAH"/>
    <property type="match status" value="1"/>
</dbReference>
<dbReference type="SUPFAM" id="SSF54236">
    <property type="entry name" value="Ubiquitin-like"/>
    <property type="match status" value="1"/>
</dbReference>
<organism evidence="4 5">
    <name type="scientific">Strongylocentrotus purpuratus</name>
    <name type="common">Purple sea urchin</name>
    <dbReference type="NCBI Taxonomy" id="7668"/>
    <lineage>
        <taxon>Eukaryota</taxon>
        <taxon>Metazoa</taxon>
        <taxon>Echinodermata</taxon>
        <taxon>Eleutherozoa</taxon>
        <taxon>Echinozoa</taxon>
        <taxon>Echinoidea</taxon>
        <taxon>Euechinoidea</taxon>
        <taxon>Echinacea</taxon>
        <taxon>Camarodonta</taxon>
        <taxon>Echinidea</taxon>
        <taxon>Strongylocentrotidae</taxon>
        <taxon>Strongylocentrotus</taxon>
    </lineage>
</organism>
<dbReference type="OMA" id="ECRGLIQ"/>
<dbReference type="EnsemblMetazoa" id="XM_011678548">
    <property type="protein sequence ID" value="XP_011676850"/>
    <property type="gene ID" value="LOC100888845"/>
</dbReference>
<dbReference type="GO" id="GO:0007165">
    <property type="term" value="P:signal transduction"/>
    <property type="evidence" value="ECO:0007669"/>
    <property type="project" value="InterPro"/>
</dbReference>
<feature type="region of interest" description="Disordered" evidence="1">
    <location>
        <begin position="372"/>
        <end position="391"/>
    </location>
</feature>
<dbReference type="Gene3D" id="3.10.20.90">
    <property type="entry name" value="Phosphatidylinositol 3-kinase Catalytic Subunit, Chain A, domain 1"/>
    <property type="match status" value="1"/>
</dbReference>
<dbReference type="PANTHER" id="PTHR22738:SF10">
    <property type="entry name" value="RAS ASSOCIATION DOMAIN-CONTAINING PROTEIN 1 HOMOLOG"/>
    <property type="match status" value="1"/>
</dbReference>
<evidence type="ECO:0008006" key="6">
    <source>
        <dbReference type="Google" id="ProtNLM"/>
    </source>
</evidence>
<dbReference type="PANTHER" id="PTHR22738">
    <property type="entry name" value="RASSF"/>
    <property type="match status" value="1"/>
</dbReference>
<feature type="domain" description="SARAH" evidence="3">
    <location>
        <begin position="322"/>
        <end position="369"/>
    </location>
</feature>
<dbReference type="CDD" id="cd01778">
    <property type="entry name" value="RA_RASSF1_like"/>
    <property type="match status" value="1"/>
</dbReference>
<dbReference type="Gene3D" id="1.20.5.110">
    <property type="match status" value="1"/>
</dbReference>
<reference evidence="5" key="1">
    <citation type="submission" date="2015-02" db="EMBL/GenBank/DDBJ databases">
        <title>Genome sequencing for Strongylocentrotus purpuratus.</title>
        <authorList>
            <person name="Murali S."/>
            <person name="Liu Y."/>
            <person name="Vee V."/>
            <person name="English A."/>
            <person name="Wang M."/>
            <person name="Skinner E."/>
            <person name="Han Y."/>
            <person name="Muzny D.M."/>
            <person name="Worley K.C."/>
            <person name="Gibbs R.A."/>
        </authorList>
    </citation>
    <scope>NUCLEOTIDE SEQUENCE</scope>
</reference>
<dbReference type="Proteomes" id="UP000007110">
    <property type="component" value="Unassembled WGS sequence"/>
</dbReference>
<dbReference type="OrthoDB" id="74314at2759"/>
<evidence type="ECO:0000259" key="3">
    <source>
        <dbReference type="PROSITE" id="PS50951"/>
    </source>
</evidence>
<name>A0A7M7LTK8_STRPU</name>
<dbReference type="InterPro" id="IPR000159">
    <property type="entry name" value="RA_dom"/>
</dbReference>
<feature type="compositionally biased region" description="Polar residues" evidence="1">
    <location>
        <begin position="379"/>
        <end position="391"/>
    </location>
</feature>
<protein>
    <recommendedName>
        <fullName evidence="6">Ras association domain-containing protein 1</fullName>
    </recommendedName>
</protein>
<dbReference type="PROSITE" id="PS50951">
    <property type="entry name" value="SARAH"/>
    <property type="match status" value="1"/>
</dbReference>
<dbReference type="Pfam" id="PF00788">
    <property type="entry name" value="RA"/>
    <property type="match status" value="1"/>
</dbReference>
<feature type="domain" description="Ras-associating" evidence="2">
    <location>
        <begin position="236"/>
        <end position="320"/>
    </location>
</feature>